<organism evidence="1">
    <name type="scientific">Siphoviridae sp. ctSwt2</name>
    <dbReference type="NCBI Taxonomy" id="2826346"/>
    <lineage>
        <taxon>Viruses</taxon>
        <taxon>Duplodnaviria</taxon>
        <taxon>Heunggongvirae</taxon>
        <taxon>Uroviricota</taxon>
        <taxon>Caudoviricetes</taxon>
    </lineage>
</organism>
<dbReference type="EMBL" id="BK015756">
    <property type="protein sequence ID" value="DAE23630.1"/>
    <property type="molecule type" value="Genomic_DNA"/>
</dbReference>
<proteinExistence type="predicted"/>
<name>A0A8S5QWP5_9CAUD</name>
<sequence length="53" mass="6124">MKYKTKYSSIVPKGQIGECIDKVDGELLALLIKFGNGEVFWFMKRDLIEVEDK</sequence>
<accession>A0A8S5QWP5</accession>
<protein>
    <submittedName>
        <fullName evidence="1">Uncharacterized protein</fullName>
    </submittedName>
</protein>
<evidence type="ECO:0000313" key="1">
    <source>
        <dbReference type="EMBL" id="DAE23630.1"/>
    </source>
</evidence>
<reference evidence="1" key="1">
    <citation type="journal article" date="2021" name="Proc. Natl. Acad. Sci. U.S.A.">
        <title>A Catalog of Tens of Thousands of Viruses from Human Metagenomes Reveals Hidden Associations with Chronic Diseases.</title>
        <authorList>
            <person name="Tisza M.J."/>
            <person name="Buck C.B."/>
        </authorList>
    </citation>
    <scope>NUCLEOTIDE SEQUENCE</scope>
    <source>
        <strain evidence="1">CtSwt2</strain>
    </source>
</reference>